<evidence type="ECO:0000259" key="1">
    <source>
        <dbReference type="SMART" id="SM00849"/>
    </source>
</evidence>
<gene>
    <name evidence="2" type="ORF">EEX84_10535</name>
</gene>
<dbReference type="EMBL" id="RIAX01000007">
    <property type="protein sequence ID" value="RNF39260.1"/>
    <property type="molecule type" value="Genomic_DNA"/>
</dbReference>
<dbReference type="Pfam" id="PF00753">
    <property type="entry name" value="Lactamase_B"/>
    <property type="match status" value="1"/>
</dbReference>
<dbReference type="Proteomes" id="UP000275473">
    <property type="component" value="Unassembled WGS sequence"/>
</dbReference>
<dbReference type="SUPFAM" id="SSF56281">
    <property type="entry name" value="Metallo-hydrolase/oxidoreductase"/>
    <property type="match status" value="1"/>
</dbReference>
<dbReference type="InterPro" id="IPR001279">
    <property type="entry name" value="Metallo-B-lactamas"/>
</dbReference>
<evidence type="ECO:0000313" key="3">
    <source>
        <dbReference type="Proteomes" id="UP000275473"/>
    </source>
</evidence>
<comment type="caution">
    <text evidence="2">The sequence shown here is derived from an EMBL/GenBank/DDBJ whole genome shotgun (WGS) entry which is preliminary data.</text>
</comment>
<dbReference type="Gene3D" id="3.60.15.10">
    <property type="entry name" value="Ribonuclease Z/Hydroxyacylglutathione hydrolase-like"/>
    <property type="match status" value="1"/>
</dbReference>
<accession>A0A3M8P7L0</accession>
<dbReference type="GO" id="GO:0016787">
    <property type="term" value="F:hydrolase activity"/>
    <property type="evidence" value="ECO:0007669"/>
    <property type="project" value="UniProtKB-KW"/>
</dbReference>
<name>A0A3M8P7L0_9BACL</name>
<organism evidence="2 3">
    <name type="scientific">Planococcus salinus</name>
    <dbReference type="NCBI Taxonomy" id="1848460"/>
    <lineage>
        <taxon>Bacteria</taxon>
        <taxon>Bacillati</taxon>
        <taxon>Bacillota</taxon>
        <taxon>Bacilli</taxon>
        <taxon>Bacillales</taxon>
        <taxon>Caryophanaceae</taxon>
        <taxon>Planococcus</taxon>
    </lineage>
</organism>
<evidence type="ECO:0000313" key="2">
    <source>
        <dbReference type="EMBL" id="RNF39260.1"/>
    </source>
</evidence>
<dbReference type="AlphaFoldDB" id="A0A3M8P7L0"/>
<keyword evidence="3" id="KW-1185">Reference proteome</keyword>
<dbReference type="Gene3D" id="1.10.10.10">
    <property type="entry name" value="Winged helix-like DNA-binding domain superfamily/Winged helix DNA-binding domain"/>
    <property type="match status" value="1"/>
</dbReference>
<dbReference type="InterPro" id="IPR036388">
    <property type="entry name" value="WH-like_DNA-bd_sf"/>
</dbReference>
<dbReference type="InterPro" id="IPR050662">
    <property type="entry name" value="Sec-metab_biosynth-thioest"/>
</dbReference>
<keyword evidence="2" id="KW-0378">Hydrolase</keyword>
<dbReference type="InterPro" id="IPR048933">
    <property type="entry name" value="B_lactamase-like_C"/>
</dbReference>
<dbReference type="OrthoDB" id="235784at2"/>
<protein>
    <submittedName>
        <fullName evidence="2">MBL fold metallo-hydrolase</fullName>
    </submittedName>
</protein>
<dbReference type="PANTHER" id="PTHR23131:SF4">
    <property type="entry name" value="METALLO-BETA-LACTAMASE SUPERFAMILY POTEIN"/>
    <property type="match status" value="1"/>
</dbReference>
<dbReference type="CDD" id="cd07725">
    <property type="entry name" value="TTHA1429-like_MBL-fold"/>
    <property type="match status" value="1"/>
</dbReference>
<proteinExistence type="predicted"/>
<dbReference type="InterPro" id="IPR036866">
    <property type="entry name" value="RibonucZ/Hydroxyglut_hydro"/>
</dbReference>
<reference evidence="2 3" key="1">
    <citation type="journal article" date="2018" name="Int. J. Syst. Evol. Microbiol.">
        <title>Planococcus salinus sp. nov., a moderately halophilic bacterium isolated from a saline-alkali soil.</title>
        <authorList>
            <person name="Gan L."/>
        </authorList>
    </citation>
    <scope>NUCLEOTIDE SEQUENCE [LARGE SCALE GENOMIC DNA]</scope>
    <source>
        <strain evidence="2 3">LCB217</strain>
    </source>
</reference>
<dbReference type="SMART" id="SM00849">
    <property type="entry name" value="Lactamase_B"/>
    <property type="match status" value="1"/>
</dbReference>
<dbReference type="PANTHER" id="PTHR23131">
    <property type="entry name" value="ENDORIBONUCLEASE LACTB2"/>
    <property type="match status" value="1"/>
</dbReference>
<sequence length="312" mass="35954">MRDLGITPIRVELPFRLNHVNCFMAEGIDGWTVIDTGLNNDYTRELWEEQIGTKEISDLLLTHYHPDHFGHAGSLQKKTGAKVSMSKTDALAGLSSWQDEVIETIPANYRACGIPEDKSIQMTENTAGFQDLVFPLPEVDRYFKEGESVVIGRYEYEVIFTPGHSDGMVCFYNKEQNVLFSADHILPKITPNISYWFHGDENPLKTYYQSLEKMKELDAELVIPSHHQPFYGANKRIDELMKHHNERLEETLDTVTEGRTVYEACEQLFKRPLTVHETRFAVGETLAHLEFLRHSGDCGRRKEGEQWIYQRA</sequence>
<dbReference type="Pfam" id="PF21221">
    <property type="entry name" value="B_lactamase-like_C"/>
    <property type="match status" value="1"/>
</dbReference>
<feature type="domain" description="Metallo-beta-lactamase" evidence="1">
    <location>
        <begin position="19"/>
        <end position="226"/>
    </location>
</feature>